<evidence type="ECO:0000313" key="3">
    <source>
        <dbReference type="Proteomes" id="UP000280696"/>
    </source>
</evidence>
<feature type="domain" description="GmrSD restriction endonucleases N-terminal" evidence="1">
    <location>
        <begin position="24"/>
        <end position="174"/>
    </location>
</feature>
<comment type="caution">
    <text evidence="2">The sequence shown here is derived from an EMBL/GenBank/DDBJ whole genome shotgun (WGS) entry which is preliminary data.</text>
</comment>
<dbReference type="RefSeq" id="WP_120472108.1">
    <property type="nucleotide sequence ID" value="NZ_RAYQ01000034.1"/>
</dbReference>
<gene>
    <name evidence="2" type="ORF">D7V94_20205</name>
</gene>
<accession>A0A3A9A944</accession>
<sequence>MQTIEREHTIKAINEGIENGNIVFNHPMQRKPGQWDIEQQSLLIHSILANFAVPQTYALQMFDGDYDSFSVLDGKQRLTTIYDYMKDGFKLSEDTPTVSIQKRMAVTDENGQRKQKITVDEYDIAGKFFTEIDTKLQDKLKDKVLSVIVLTDCTDEEIEDQFYRLNNGTALTKDQKTRVLLGDELSAFIDRVEASEFFSEKSHKSYFTSLQRKRGEVQTCILQTLMLVMDYQFKNFNNDATMEFAEWFRANHKNSDLEYCEELFNKLNKAVVTSEKPNKLMKKTSIPILAYHVQTIDELGISIERYAEWIQKLMDSYTPDCEYASYCGQSATSRIKVMARLEYVERELRKLVEE</sequence>
<dbReference type="Pfam" id="PF03235">
    <property type="entry name" value="GmrSD_N"/>
    <property type="match status" value="1"/>
</dbReference>
<dbReference type="Proteomes" id="UP000280696">
    <property type="component" value="Unassembled WGS sequence"/>
</dbReference>
<keyword evidence="3" id="KW-1185">Reference proteome</keyword>
<organism evidence="2 3">
    <name type="scientific">Parablautia intestinalis</name>
    <dbReference type="NCBI Taxonomy" id="2320100"/>
    <lineage>
        <taxon>Bacteria</taxon>
        <taxon>Bacillati</taxon>
        <taxon>Bacillota</taxon>
        <taxon>Clostridia</taxon>
        <taxon>Lachnospirales</taxon>
        <taxon>Lachnospiraceae</taxon>
        <taxon>Parablautia</taxon>
    </lineage>
</organism>
<evidence type="ECO:0000259" key="1">
    <source>
        <dbReference type="Pfam" id="PF03235"/>
    </source>
</evidence>
<dbReference type="PANTHER" id="PTHR39639">
    <property type="entry name" value="CHROMOSOME 16, WHOLE GENOME SHOTGUN SEQUENCE"/>
    <property type="match status" value="1"/>
</dbReference>
<proteinExistence type="predicted"/>
<reference evidence="2 3" key="1">
    <citation type="submission" date="2018-09" db="EMBL/GenBank/DDBJ databases">
        <title>Murine metabolic-syndrome-specific gut microbial biobank.</title>
        <authorList>
            <person name="Liu C."/>
        </authorList>
    </citation>
    <scope>NUCLEOTIDE SEQUENCE [LARGE SCALE GENOMIC DNA]</scope>
    <source>
        <strain evidence="2 3">0.1xD8-82</strain>
    </source>
</reference>
<dbReference type="InterPro" id="IPR004919">
    <property type="entry name" value="GmrSD_N"/>
</dbReference>
<evidence type="ECO:0000313" key="2">
    <source>
        <dbReference type="EMBL" id="RKI87887.1"/>
    </source>
</evidence>
<dbReference type="OrthoDB" id="9770340at2"/>
<dbReference type="EMBL" id="RAYQ01000034">
    <property type="protein sequence ID" value="RKI87887.1"/>
    <property type="molecule type" value="Genomic_DNA"/>
</dbReference>
<dbReference type="PANTHER" id="PTHR39639:SF1">
    <property type="entry name" value="DUF262 DOMAIN-CONTAINING PROTEIN"/>
    <property type="match status" value="1"/>
</dbReference>
<protein>
    <submittedName>
        <fullName evidence="2">DUF262 domain-containing protein</fullName>
    </submittedName>
</protein>
<name>A0A3A9A944_9FIRM</name>
<dbReference type="AlphaFoldDB" id="A0A3A9A944"/>